<evidence type="ECO:0000313" key="4">
    <source>
        <dbReference type="Proteomes" id="UP000823908"/>
    </source>
</evidence>
<comment type="caution">
    <text evidence="3">The sequence shown here is derived from an EMBL/GenBank/DDBJ whole genome shotgun (WGS) entry which is preliminary data.</text>
</comment>
<evidence type="ECO:0008006" key="5">
    <source>
        <dbReference type="Google" id="ProtNLM"/>
    </source>
</evidence>
<sequence>MSTSTTVNDDRPEEQTPKPRRSRGNRLALAALPLIFILAPWVLALTAPEQVVITSILVGTPLVLAILAAYDAATYRPNLTFCLLAAACMWLASRLFYPDGAGWYVWAVIIIYIVSVSPWHKKFADEWGTSSEGKEGSGGKE</sequence>
<feature type="region of interest" description="Disordered" evidence="1">
    <location>
        <begin position="1"/>
        <end position="22"/>
    </location>
</feature>
<keyword evidence="2" id="KW-0472">Membrane</keyword>
<gene>
    <name evidence="3" type="ORF">H9908_01680</name>
</gene>
<evidence type="ECO:0000256" key="1">
    <source>
        <dbReference type="SAM" id="MobiDB-lite"/>
    </source>
</evidence>
<organism evidence="3 4">
    <name type="scientific">Candidatus Rothia avistercoris</name>
    <dbReference type="NCBI Taxonomy" id="2840479"/>
    <lineage>
        <taxon>Bacteria</taxon>
        <taxon>Bacillati</taxon>
        <taxon>Actinomycetota</taxon>
        <taxon>Actinomycetes</taxon>
        <taxon>Micrococcales</taxon>
        <taxon>Micrococcaceae</taxon>
        <taxon>Rothia</taxon>
    </lineage>
</organism>
<feature type="transmembrane region" description="Helical" evidence="2">
    <location>
        <begin position="27"/>
        <end position="45"/>
    </location>
</feature>
<protein>
    <recommendedName>
        <fullName evidence="5">SPW repeat-containing protein</fullName>
    </recommendedName>
</protein>
<feature type="transmembrane region" description="Helical" evidence="2">
    <location>
        <begin position="51"/>
        <end position="70"/>
    </location>
</feature>
<dbReference type="EMBL" id="DWUS01000045">
    <property type="protein sequence ID" value="HJD50571.1"/>
    <property type="molecule type" value="Genomic_DNA"/>
</dbReference>
<name>A0A9D2ZSE0_9MICC</name>
<evidence type="ECO:0000256" key="2">
    <source>
        <dbReference type="SAM" id="Phobius"/>
    </source>
</evidence>
<reference evidence="3" key="2">
    <citation type="submission" date="2021-04" db="EMBL/GenBank/DDBJ databases">
        <authorList>
            <person name="Gilroy R."/>
        </authorList>
    </citation>
    <scope>NUCLEOTIDE SEQUENCE</scope>
    <source>
        <strain evidence="3">ChiHjej10B9-4811</strain>
    </source>
</reference>
<keyword evidence="2" id="KW-0812">Transmembrane</keyword>
<feature type="compositionally biased region" description="Basic and acidic residues" evidence="1">
    <location>
        <begin position="8"/>
        <end position="17"/>
    </location>
</feature>
<reference evidence="3" key="1">
    <citation type="journal article" date="2021" name="PeerJ">
        <title>Extensive microbial diversity within the chicken gut microbiome revealed by metagenomics and culture.</title>
        <authorList>
            <person name="Gilroy R."/>
            <person name="Ravi A."/>
            <person name="Getino M."/>
            <person name="Pursley I."/>
            <person name="Horton D.L."/>
            <person name="Alikhan N.F."/>
            <person name="Baker D."/>
            <person name="Gharbi K."/>
            <person name="Hall N."/>
            <person name="Watson M."/>
            <person name="Adriaenssens E.M."/>
            <person name="Foster-Nyarko E."/>
            <person name="Jarju S."/>
            <person name="Secka A."/>
            <person name="Antonio M."/>
            <person name="Oren A."/>
            <person name="Chaudhuri R.R."/>
            <person name="La Ragione R."/>
            <person name="Hildebrand F."/>
            <person name="Pallen M.J."/>
        </authorList>
    </citation>
    <scope>NUCLEOTIDE SEQUENCE</scope>
    <source>
        <strain evidence="3">ChiHjej10B9-4811</strain>
    </source>
</reference>
<dbReference type="AlphaFoldDB" id="A0A9D2ZSE0"/>
<keyword evidence="2" id="KW-1133">Transmembrane helix</keyword>
<evidence type="ECO:0000313" key="3">
    <source>
        <dbReference type="EMBL" id="HJD50571.1"/>
    </source>
</evidence>
<dbReference type="Proteomes" id="UP000823908">
    <property type="component" value="Unassembled WGS sequence"/>
</dbReference>
<accession>A0A9D2ZSE0</accession>
<proteinExistence type="predicted"/>
<feature type="transmembrane region" description="Helical" evidence="2">
    <location>
        <begin position="79"/>
        <end position="97"/>
    </location>
</feature>
<feature type="transmembrane region" description="Helical" evidence="2">
    <location>
        <begin position="103"/>
        <end position="120"/>
    </location>
</feature>